<organism evidence="3 4">
    <name type="scientific">Aphis glycines</name>
    <name type="common">Soybean aphid</name>
    <dbReference type="NCBI Taxonomy" id="307491"/>
    <lineage>
        <taxon>Eukaryota</taxon>
        <taxon>Metazoa</taxon>
        <taxon>Ecdysozoa</taxon>
        <taxon>Arthropoda</taxon>
        <taxon>Hexapoda</taxon>
        <taxon>Insecta</taxon>
        <taxon>Pterygota</taxon>
        <taxon>Neoptera</taxon>
        <taxon>Paraneoptera</taxon>
        <taxon>Hemiptera</taxon>
        <taxon>Sternorrhyncha</taxon>
        <taxon>Aphidomorpha</taxon>
        <taxon>Aphidoidea</taxon>
        <taxon>Aphididae</taxon>
        <taxon>Aphidini</taxon>
        <taxon>Aphis</taxon>
        <taxon>Aphis</taxon>
    </lineage>
</organism>
<feature type="compositionally biased region" description="Polar residues" evidence="1">
    <location>
        <begin position="35"/>
        <end position="45"/>
    </location>
</feature>
<dbReference type="EMBL" id="VYZN01001214">
    <property type="protein sequence ID" value="KAE9522429.1"/>
    <property type="molecule type" value="Genomic_DNA"/>
</dbReference>
<protein>
    <recommendedName>
        <fullName evidence="2">DUF4806 domain-containing protein</fullName>
    </recommendedName>
</protein>
<evidence type="ECO:0000259" key="2">
    <source>
        <dbReference type="Pfam" id="PF16064"/>
    </source>
</evidence>
<feature type="region of interest" description="Disordered" evidence="1">
    <location>
        <begin position="1"/>
        <end position="50"/>
    </location>
</feature>
<gene>
    <name evidence="3" type="ORF">AGLY_017188</name>
</gene>
<evidence type="ECO:0000313" key="3">
    <source>
        <dbReference type="EMBL" id="KAE9522429.1"/>
    </source>
</evidence>
<feature type="region of interest" description="Disordered" evidence="1">
    <location>
        <begin position="66"/>
        <end position="99"/>
    </location>
</feature>
<feature type="domain" description="DUF4806" evidence="2">
    <location>
        <begin position="236"/>
        <end position="309"/>
    </location>
</feature>
<proteinExistence type="predicted"/>
<evidence type="ECO:0000313" key="4">
    <source>
        <dbReference type="Proteomes" id="UP000475862"/>
    </source>
</evidence>
<dbReference type="Pfam" id="PF16064">
    <property type="entry name" value="DUF4806"/>
    <property type="match status" value="1"/>
</dbReference>
<dbReference type="InterPro" id="IPR032071">
    <property type="entry name" value="DUF4806"/>
</dbReference>
<accession>A0A6G0SVT4</accession>
<feature type="compositionally biased region" description="Basic and acidic residues" evidence="1">
    <location>
        <begin position="89"/>
        <end position="99"/>
    </location>
</feature>
<reference evidence="3 4" key="1">
    <citation type="submission" date="2019-08" db="EMBL/GenBank/DDBJ databases">
        <title>The genome of the soybean aphid Biotype 1, its phylome, world population structure and adaptation to the North American continent.</title>
        <authorList>
            <person name="Giordano R."/>
            <person name="Donthu R.K."/>
            <person name="Hernandez A.G."/>
            <person name="Wright C.L."/>
            <person name="Zimin A.V."/>
        </authorList>
    </citation>
    <scope>NUCLEOTIDE SEQUENCE [LARGE SCALE GENOMIC DNA]</scope>
    <source>
        <tissue evidence="3">Whole aphids</tissue>
    </source>
</reference>
<dbReference type="AlphaFoldDB" id="A0A6G0SVT4"/>
<evidence type="ECO:0000256" key="1">
    <source>
        <dbReference type="SAM" id="MobiDB-lite"/>
    </source>
</evidence>
<comment type="caution">
    <text evidence="3">The sequence shown here is derived from an EMBL/GenBank/DDBJ whole genome shotgun (WGS) entry which is preliminary data.</text>
</comment>
<feature type="compositionally biased region" description="Acidic residues" evidence="1">
    <location>
        <begin position="78"/>
        <end position="88"/>
    </location>
</feature>
<dbReference type="OrthoDB" id="6630163at2759"/>
<sequence>MAQETSELSTYEEDKSTRNQRHRRPTYHSMDIKQYNKTKTSNKPSCDSYFLGNDIEDPPSFINLNSSDNKVISSNEGNNDDSSYDDSDLDKSYIPEKNSKHLNADQTNYQSLGCPRSKVKTTFFEKFNNSIEDVLEAKSSENSYKTSAICNTSASPFKVSSPENHQIFTPTVPKEILAFSTAGNSNNENVLKTFLGVVLKIRYDVEAVAQRQNELEKIILNQNQWKDGQTLFENQVDEFEFCVSITNEASLNDFEQKLATSQSFKSNVVNGLRRLSRKTLASTVCQMLRKLFDDHFLTEYSYVGKKKKKDLFFIRNMCCNFW</sequence>
<name>A0A6G0SVT4_APHGL</name>
<dbReference type="Proteomes" id="UP000475862">
    <property type="component" value="Unassembled WGS sequence"/>
</dbReference>
<keyword evidence="4" id="KW-1185">Reference proteome</keyword>